<gene>
    <name evidence="2" type="ORF">IPO85_01040</name>
</gene>
<keyword evidence="1" id="KW-0732">Signal</keyword>
<dbReference type="Pfam" id="PF16022">
    <property type="entry name" value="DUF4783"/>
    <property type="match status" value="1"/>
</dbReference>
<name>A0A9D7XFW2_9BACT</name>
<sequence>MKLIFVILLNVPMFLLSAQDRYSAFDAIAKGNVNALASQFDNHIELCFNGKIQILEKEAASNALKGFLEQNQPKTCTSIHKGSSKSNESQYLIGQLTTTSGKFFRVYIYFEDIDGKSIIQELRIDKE</sequence>
<comment type="caution">
    <text evidence="2">The sequence shown here is derived from an EMBL/GenBank/DDBJ whole genome shotgun (WGS) entry which is preliminary data.</text>
</comment>
<proteinExistence type="predicted"/>
<reference evidence="2 3" key="1">
    <citation type="submission" date="2020-10" db="EMBL/GenBank/DDBJ databases">
        <title>Connecting structure to function with the recovery of over 1000 high-quality activated sludge metagenome-assembled genomes encoding full-length rRNA genes using long-read sequencing.</title>
        <authorList>
            <person name="Singleton C.M."/>
            <person name="Petriglieri F."/>
            <person name="Kristensen J.M."/>
            <person name="Kirkegaard R.H."/>
            <person name="Michaelsen T.Y."/>
            <person name="Andersen M.H."/>
            <person name="Karst S.M."/>
            <person name="Dueholm M.S."/>
            <person name="Nielsen P.H."/>
            <person name="Albertsen M."/>
        </authorList>
    </citation>
    <scope>NUCLEOTIDE SEQUENCE [LARGE SCALE GENOMIC DNA]</scope>
    <source>
        <strain evidence="2">Ribe_18-Q3-R11-54_BAT3C.373</strain>
    </source>
</reference>
<evidence type="ECO:0000313" key="3">
    <source>
        <dbReference type="Proteomes" id="UP000808349"/>
    </source>
</evidence>
<organism evidence="2 3">
    <name type="scientific">Candidatus Defluviibacterium haderslevense</name>
    <dbReference type="NCBI Taxonomy" id="2981993"/>
    <lineage>
        <taxon>Bacteria</taxon>
        <taxon>Pseudomonadati</taxon>
        <taxon>Bacteroidota</taxon>
        <taxon>Saprospiria</taxon>
        <taxon>Saprospirales</taxon>
        <taxon>Saprospiraceae</taxon>
        <taxon>Candidatus Defluviibacterium</taxon>
    </lineage>
</organism>
<evidence type="ECO:0000256" key="1">
    <source>
        <dbReference type="SAM" id="SignalP"/>
    </source>
</evidence>
<dbReference type="EMBL" id="JADKFW010000004">
    <property type="protein sequence ID" value="MBK9716113.1"/>
    <property type="molecule type" value="Genomic_DNA"/>
</dbReference>
<feature type="signal peptide" evidence="1">
    <location>
        <begin position="1"/>
        <end position="18"/>
    </location>
</feature>
<dbReference type="Proteomes" id="UP000808349">
    <property type="component" value="Unassembled WGS sequence"/>
</dbReference>
<protein>
    <submittedName>
        <fullName evidence="2">DUF4783 domain-containing protein</fullName>
    </submittedName>
</protein>
<feature type="chain" id="PRO_5039198695" evidence="1">
    <location>
        <begin position="19"/>
        <end position="127"/>
    </location>
</feature>
<dbReference type="AlphaFoldDB" id="A0A9D7XFW2"/>
<accession>A0A9D7XFW2</accession>
<evidence type="ECO:0000313" key="2">
    <source>
        <dbReference type="EMBL" id="MBK9716113.1"/>
    </source>
</evidence>
<dbReference type="Gene3D" id="3.10.450.50">
    <property type="match status" value="1"/>
</dbReference>
<dbReference type="InterPro" id="IPR031977">
    <property type="entry name" value="DUF4783"/>
</dbReference>